<dbReference type="EMBL" id="CP039396">
    <property type="protein sequence ID" value="QCD41839.1"/>
    <property type="molecule type" value="Genomic_DNA"/>
</dbReference>
<reference evidence="3" key="1">
    <citation type="submission" date="2019-02" db="EMBL/GenBank/DDBJ databases">
        <title>Isolation and identification of novel species under the genus Muribaculum.</title>
        <authorList>
            <person name="Miyake S."/>
            <person name="Ding Y."/>
            <person name="Low A."/>
            <person name="Soh M."/>
            <person name="Seedorf H."/>
        </authorList>
    </citation>
    <scope>NUCLEOTIDE SEQUENCE [LARGE SCALE GENOMIC DNA]</scope>
    <source>
        <strain evidence="3">H5</strain>
    </source>
</reference>
<evidence type="ECO:0000259" key="1">
    <source>
        <dbReference type="Pfam" id="PF09992"/>
    </source>
</evidence>
<evidence type="ECO:0000313" key="2">
    <source>
        <dbReference type="EMBL" id="QCD41839.1"/>
    </source>
</evidence>
<dbReference type="PANTHER" id="PTHR40446:SF2">
    <property type="entry name" value="N-ACETYLGLUCOSAMINE-1-PHOSPHODIESTER ALPHA-N-ACETYLGLUCOSAMINIDASE"/>
    <property type="match status" value="1"/>
</dbReference>
<name>A0A4P7W1Q7_9BACT</name>
<dbReference type="PANTHER" id="PTHR40446">
    <property type="entry name" value="N-ACETYLGLUCOSAMINE-1-PHOSPHODIESTER ALPHA-N-ACETYLGLUCOSAMINIDASE"/>
    <property type="match status" value="1"/>
</dbReference>
<dbReference type="Pfam" id="PF09992">
    <property type="entry name" value="NAGPA"/>
    <property type="match status" value="1"/>
</dbReference>
<dbReference type="AlphaFoldDB" id="A0A4P7W1Q7"/>
<feature type="domain" description="Phosphodiester glycosidase" evidence="1">
    <location>
        <begin position="303"/>
        <end position="453"/>
    </location>
</feature>
<dbReference type="KEGG" id="ddb:E7747_05795"/>
<accession>A0A4P7W1Q7</accession>
<dbReference type="Proteomes" id="UP000297149">
    <property type="component" value="Chromosome"/>
</dbReference>
<dbReference type="InterPro" id="IPR018711">
    <property type="entry name" value="NAGPA"/>
</dbReference>
<organism evidence="2 3">
    <name type="scientific">Duncaniella dubosii</name>
    <dbReference type="NCBI Taxonomy" id="2518971"/>
    <lineage>
        <taxon>Bacteria</taxon>
        <taxon>Pseudomonadati</taxon>
        <taxon>Bacteroidota</taxon>
        <taxon>Bacteroidia</taxon>
        <taxon>Bacteroidales</taxon>
        <taxon>Muribaculaceae</taxon>
        <taxon>Duncaniella</taxon>
    </lineage>
</organism>
<proteinExistence type="predicted"/>
<evidence type="ECO:0000313" key="3">
    <source>
        <dbReference type="Proteomes" id="UP000297149"/>
    </source>
</evidence>
<keyword evidence="3" id="KW-1185">Reference proteome</keyword>
<sequence length="636" mass="69410">MLLCRFYSLETVTFEYRIVMRINKCLFSVVVGFLFMFPPSLRSENVTIDDKSYQMDRLIERRIGPGTTYLRLRLPEIPLNVNMVIADMTNEYVRVENSVANESAKGTEKIVSAAMRLSESEHRVIAGQNANFWAVSSQSPDGKLFSSQTRNVSIRNGKMVTECNMASEMAFGGPLQVTGLMGISPDKEIYIDYCQPSMVIRVNDGIALYNVSQCNKGVHPDEIGIYNSFYGSDTKFSPISSELDANGFYRLAEGGDATEVILDIADGEEWMGGRFIDFIVKEIRTDAGFGTLGNHDLAIVGRGNGRTKLANVKVGDRVALKYTFRFSPSSSSVYPLVETAIGGNLLMMRDGEVLSRCNAADYDSMTYPRSLYGTSDDHKTLYMMVIDKSTDPVYGKSAGLSTAKAAQIARHFGCAYMMQCDGGGSAEMYVTDRIVNKTTENTPRAVANCLMVFDDSPADSEISRIEIDYPEEIVSLPLGATFEPRILAYNRYDSLLDTIPDYTLVCSDGVGVVDGCGFIASDTPAFGTLTVVCGEKSVTRQISVGGALSSIGSIASDNTDSVLKLTPRMVLPGRNVGLKCPFMSAVEIYNISGQLLSRHSVPDLDSFTIAAPQNPGLYIVTAVTGRGRFSQCLVVG</sequence>
<protein>
    <recommendedName>
        <fullName evidence="1">Phosphodiester glycosidase domain-containing protein</fullName>
    </recommendedName>
</protein>
<gene>
    <name evidence="2" type="ORF">E7747_05795</name>
</gene>